<keyword evidence="2" id="KW-0813">Transport</keyword>
<sequence>MQKEEFNWTDLTVTAGQRVLITTPALHLAGGVTIVLGENGVGKTQLLRTLHATDRLNLRYLPQTNAVFDEDLTVQEILDLVTARIGQDAYQTLVQTFGVQALLSQRLGTLSGGQKQRVWLVYALQQVATGYLLDEPFNALDIAYQAILVKYLKKLGREKPVVVVVHDVNLALMLGQQFWLVRHNSVDVFATLTHAELEKTYHTPLKRLVTELHQERYFIDIDQS</sequence>
<keyword evidence="11" id="KW-1185">Reference proteome</keyword>
<keyword evidence="4" id="KW-0410">Iron transport</keyword>
<dbReference type="GO" id="GO:0006826">
    <property type="term" value="P:iron ion transport"/>
    <property type="evidence" value="ECO:0007669"/>
    <property type="project" value="UniProtKB-KW"/>
</dbReference>
<dbReference type="InterPro" id="IPR003593">
    <property type="entry name" value="AAA+_ATPase"/>
</dbReference>
<evidence type="ECO:0000256" key="2">
    <source>
        <dbReference type="ARBA" id="ARBA00022448"/>
    </source>
</evidence>
<dbReference type="PROSITE" id="PS50893">
    <property type="entry name" value="ABC_TRANSPORTER_2"/>
    <property type="match status" value="1"/>
</dbReference>
<evidence type="ECO:0000313" key="11">
    <source>
        <dbReference type="Proteomes" id="UP000254912"/>
    </source>
</evidence>
<dbReference type="AlphaFoldDB" id="A0A288Q9N5"/>
<reference evidence="10 11" key="1">
    <citation type="submission" date="2018-07" db="EMBL/GenBank/DDBJ databases">
        <title>Genomic Encyclopedia of Type Strains, Phase III (KMG-III): the genomes of soil and plant-associated and newly described type strains.</title>
        <authorList>
            <person name="Whitman W."/>
        </authorList>
    </citation>
    <scope>NUCLEOTIDE SEQUENCE [LARGE SCALE GENOMIC DNA]</scope>
    <source>
        <strain evidence="10 11">CECT 7031</strain>
    </source>
</reference>
<evidence type="ECO:0000256" key="6">
    <source>
        <dbReference type="ARBA" id="ARBA00022840"/>
    </source>
</evidence>
<dbReference type="SMART" id="SM00382">
    <property type="entry name" value="AAA"/>
    <property type="match status" value="1"/>
</dbReference>
<dbReference type="PANTHER" id="PTHR42771">
    <property type="entry name" value="IRON(3+)-HYDROXAMATE IMPORT ATP-BINDING PROTEIN FHUC"/>
    <property type="match status" value="1"/>
</dbReference>
<comment type="subcellular location">
    <subcellularLocation>
        <location evidence="1">Cell membrane</location>
        <topology evidence="1">Peripheral membrane protein</topology>
    </subcellularLocation>
</comment>
<keyword evidence="5" id="KW-0547">Nucleotide-binding</keyword>
<comment type="caution">
    <text evidence="10">The sequence shown here is derived from an EMBL/GenBank/DDBJ whole genome shotgun (WGS) entry which is preliminary data.</text>
</comment>
<dbReference type="KEGG" id="wso:WSWS_01406"/>
<organism evidence="10 11">
    <name type="scientific">Weissella soli</name>
    <dbReference type="NCBI Taxonomy" id="155866"/>
    <lineage>
        <taxon>Bacteria</taxon>
        <taxon>Bacillati</taxon>
        <taxon>Bacillota</taxon>
        <taxon>Bacilli</taxon>
        <taxon>Lactobacillales</taxon>
        <taxon>Lactobacillaceae</taxon>
        <taxon>Weissella</taxon>
    </lineage>
</organism>
<evidence type="ECO:0000256" key="4">
    <source>
        <dbReference type="ARBA" id="ARBA00022496"/>
    </source>
</evidence>
<dbReference type="InterPro" id="IPR051535">
    <property type="entry name" value="Siderophore_ABC-ATPase"/>
</dbReference>
<dbReference type="InterPro" id="IPR027417">
    <property type="entry name" value="P-loop_NTPase"/>
</dbReference>
<keyword evidence="3" id="KW-1003">Cell membrane</keyword>
<dbReference type="GeneID" id="94546591"/>
<evidence type="ECO:0000256" key="5">
    <source>
        <dbReference type="ARBA" id="ARBA00022741"/>
    </source>
</evidence>
<dbReference type="RefSeq" id="WP_070230587.1">
    <property type="nucleotide sequence ID" value="NZ_BJYO01000005.1"/>
</dbReference>
<evidence type="ECO:0000313" key="10">
    <source>
        <dbReference type="EMBL" id="RDL05253.1"/>
    </source>
</evidence>
<dbReference type="Pfam" id="PF00005">
    <property type="entry name" value="ABC_tran"/>
    <property type="match status" value="1"/>
</dbReference>
<evidence type="ECO:0000256" key="3">
    <source>
        <dbReference type="ARBA" id="ARBA00022475"/>
    </source>
</evidence>
<keyword evidence="8" id="KW-0406">Ion transport</keyword>
<protein>
    <submittedName>
        <fullName evidence="10">ABC-type cobalamin/Fe3+-siderophores transport system ATPase subunit</fullName>
    </submittedName>
</protein>
<dbReference type="OrthoDB" id="9787851at2"/>
<keyword evidence="7" id="KW-0408">Iron</keyword>
<gene>
    <name evidence="10" type="ORF">DFP99_1202</name>
</gene>
<name>A0A288Q9N5_9LACO</name>
<accession>A0A288Q9N5</accession>
<dbReference type="SUPFAM" id="SSF52540">
    <property type="entry name" value="P-loop containing nucleoside triphosphate hydrolases"/>
    <property type="match status" value="1"/>
</dbReference>
<dbReference type="GO" id="GO:0016887">
    <property type="term" value="F:ATP hydrolysis activity"/>
    <property type="evidence" value="ECO:0007669"/>
    <property type="project" value="InterPro"/>
</dbReference>
<dbReference type="EMBL" id="QRAS01000003">
    <property type="protein sequence ID" value="RDL05253.1"/>
    <property type="molecule type" value="Genomic_DNA"/>
</dbReference>
<evidence type="ECO:0000256" key="8">
    <source>
        <dbReference type="ARBA" id="ARBA00023065"/>
    </source>
</evidence>
<evidence type="ECO:0000256" key="7">
    <source>
        <dbReference type="ARBA" id="ARBA00023004"/>
    </source>
</evidence>
<dbReference type="PANTHER" id="PTHR42771:SF2">
    <property type="entry name" value="IRON(3+)-HYDROXAMATE IMPORT ATP-BINDING PROTEIN FHUC"/>
    <property type="match status" value="1"/>
</dbReference>
<dbReference type="Gene3D" id="3.40.50.300">
    <property type="entry name" value="P-loop containing nucleotide triphosphate hydrolases"/>
    <property type="match status" value="1"/>
</dbReference>
<keyword evidence="6" id="KW-0067">ATP-binding</keyword>
<dbReference type="InterPro" id="IPR003439">
    <property type="entry name" value="ABC_transporter-like_ATP-bd"/>
</dbReference>
<evidence type="ECO:0000256" key="1">
    <source>
        <dbReference type="ARBA" id="ARBA00004202"/>
    </source>
</evidence>
<dbReference type="GO" id="GO:0005524">
    <property type="term" value="F:ATP binding"/>
    <property type="evidence" value="ECO:0007669"/>
    <property type="project" value="UniProtKB-KW"/>
</dbReference>
<dbReference type="Proteomes" id="UP000254912">
    <property type="component" value="Unassembled WGS sequence"/>
</dbReference>
<evidence type="ECO:0000256" key="9">
    <source>
        <dbReference type="ARBA" id="ARBA00023136"/>
    </source>
</evidence>
<dbReference type="GO" id="GO:0005886">
    <property type="term" value="C:plasma membrane"/>
    <property type="evidence" value="ECO:0007669"/>
    <property type="project" value="UniProtKB-SubCell"/>
</dbReference>
<keyword evidence="9" id="KW-0472">Membrane</keyword>
<proteinExistence type="predicted"/>